<dbReference type="STRING" id="206665.SAMN04488516_11614"/>
<accession>A0A1H0G2C4</accession>
<organism evidence="2 3">
    <name type="scientific">Desulfonauticus submarinus</name>
    <dbReference type="NCBI Taxonomy" id="206665"/>
    <lineage>
        <taxon>Bacteria</taxon>
        <taxon>Pseudomonadati</taxon>
        <taxon>Thermodesulfobacteriota</taxon>
        <taxon>Desulfovibrionia</taxon>
        <taxon>Desulfovibrionales</taxon>
        <taxon>Desulfonauticaceae</taxon>
        <taxon>Desulfonauticus</taxon>
    </lineage>
</organism>
<evidence type="ECO:0008006" key="4">
    <source>
        <dbReference type="Google" id="ProtNLM"/>
    </source>
</evidence>
<dbReference type="EMBL" id="FNIN01000016">
    <property type="protein sequence ID" value="SDO00984.1"/>
    <property type="molecule type" value="Genomic_DNA"/>
</dbReference>
<dbReference type="OrthoDB" id="5472274at2"/>
<sequence length="131" mass="14896">MCRDILVRLKLFVFIIISFQLYGCFFLVVGGAGGAAGAIYYKGRIIKTINVYHSTLHRATIKALKGMGLPIEKEKVRYNGSSIESKFLDETKIWIEIEAVSKHTSKIYIRVGLLGDEERSRMLLKKIWAQL</sequence>
<dbReference type="Pfam" id="PF12092">
    <property type="entry name" value="DUF3568"/>
    <property type="match status" value="1"/>
</dbReference>
<evidence type="ECO:0000313" key="2">
    <source>
        <dbReference type="EMBL" id="SDO00984.1"/>
    </source>
</evidence>
<gene>
    <name evidence="2" type="ORF">SAMN04488516_11614</name>
</gene>
<keyword evidence="1" id="KW-1133">Transmembrane helix</keyword>
<keyword evidence="1" id="KW-0472">Membrane</keyword>
<dbReference type="InterPro" id="IPR021952">
    <property type="entry name" value="Flpp3-like"/>
</dbReference>
<dbReference type="AlphaFoldDB" id="A0A1H0G2C4"/>
<keyword evidence="1" id="KW-0812">Transmembrane</keyword>
<dbReference type="RefSeq" id="WP_092066418.1">
    <property type="nucleotide sequence ID" value="NZ_FNIN01000016.1"/>
</dbReference>
<protein>
    <recommendedName>
        <fullName evidence="4">DUF3568 family protein</fullName>
    </recommendedName>
</protein>
<name>A0A1H0G2C4_9BACT</name>
<dbReference type="Proteomes" id="UP000199602">
    <property type="component" value="Unassembled WGS sequence"/>
</dbReference>
<keyword evidence="3" id="KW-1185">Reference proteome</keyword>
<evidence type="ECO:0000313" key="3">
    <source>
        <dbReference type="Proteomes" id="UP000199602"/>
    </source>
</evidence>
<proteinExistence type="predicted"/>
<feature type="transmembrane region" description="Helical" evidence="1">
    <location>
        <begin position="12"/>
        <end position="41"/>
    </location>
</feature>
<reference evidence="2 3" key="1">
    <citation type="submission" date="2016-10" db="EMBL/GenBank/DDBJ databases">
        <authorList>
            <person name="de Groot N.N."/>
        </authorList>
    </citation>
    <scope>NUCLEOTIDE SEQUENCE [LARGE SCALE GENOMIC DNA]</scope>
    <source>
        <strain evidence="2 3">DSM 15269</strain>
    </source>
</reference>
<evidence type="ECO:0000256" key="1">
    <source>
        <dbReference type="SAM" id="Phobius"/>
    </source>
</evidence>